<keyword evidence="7 10" id="KW-0472">Membrane</keyword>
<protein>
    <recommendedName>
        <fullName evidence="10">Glycerol-3-phosphate acyltransferase</fullName>
    </recommendedName>
    <alternativeName>
        <fullName evidence="10">Acyl-PO4 G3P acyltransferase</fullName>
    </alternativeName>
    <alternativeName>
        <fullName evidence="10">Acyl-phosphate--glycerol-3-phosphate acyltransferase</fullName>
    </alternativeName>
    <alternativeName>
        <fullName evidence="10">G3P acyltransferase</fullName>
        <shortName evidence="10">GPAT</shortName>
        <ecNumber evidence="10">2.3.1.275</ecNumber>
    </alternativeName>
    <alternativeName>
        <fullName evidence="10">Lysophosphatidic acid synthase</fullName>
        <shortName evidence="10">LPA synthase</shortName>
    </alternativeName>
</protein>
<evidence type="ECO:0000256" key="3">
    <source>
        <dbReference type="ARBA" id="ARBA00022679"/>
    </source>
</evidence>
<keyword evidence="8 10" id="KW-0594">Phospholipid biosynthesis</keyword>
<dbReference type="EC" id="2.3.1.275" evidence="10"/>
<dbReference type="UniPathway" id="UPA00085"/>
<keyword evidence="1 10" id="KW-1003">Cell membrane</keyword>
<comment type="pathway">
    <text evidence="10">Lipid metabolism; phospholipid metabolism.</text>
</comment>
<evidence type="ECO:0000313" key="12">
    <source>
        <dbReference type="Proteomes" id="UP000028411"/>
    </source>
</evidence>
<comment type="function">
    <text evidence="10">Catalyzes the transfer of an acyl group from acyl-phosphate (acyl-PO(4)) to glycerol-3-phosphate (G3P) to form lysophosphatidic acid (LPA). This enzyme utilizes acyl-phosphate as fatty acyl donor, but not acyl-CoA or acyl-ACP.</text>
</comment>
<evidence type="ECO:0000256" key="2">
    <source>
        <dbReference type="ARBA" id="ARBA00022516"/>
    </source>
</evidence>
<dbReference type="GO" id="GO:0008654">
    <property type="term" value="P:phospholipid biosynthetic process"/>
    <property type="evidence" value="ECO:0007669"/>
    <property type="project" value="UniProtKB-UniRule"/>
</dbReference>
<evidence type="ECO:0000256" key="4">
    <source>
        <dbReference type="ARBA" id="ARBA00022692"/>
    </source>
</evidence>
<dbReference type="GO" id="GO:0005886">
    <property type="term" value="C:plasma membrane"/>
    <property type="evidence" value="ECO:0007669"/>
    <property type="project" value="UniProtKB-SubCell"/>
</dbReference>
<keyword evidence="2 10" id="KW-0444">Lipid biosynthesis</keyword>
<evidence type="ECO:0000256" key="1">
    <source>
        <dbReference type="ARBA" id="ARBA00022475"/>
    </source>
</evidence>
<dbReference type="EMBL" id="JFHR01000067">
    <property type="protein sequence ID" value="KEQ51704.1"/>
    <property type="molecule type" value="Genomic_DNA"/>
</dbReference>
<proteinExistence type="inferred from homology"/>
<dbReference type="Pfam" id="PF02660">
    <property type="entry name" value="G3P_acyltransf"/>
    <property type="match status" value="1"/>
</dbReference>
<comment type="catalytic activity">
    <reaction evidence="10">
        <text>an acyl phosphate + sn-glycerol 3-phosphate = a 1-acyl-sn-glycero-3-phosphate + phosphate</text>
        <dbReference type="Rhea" id="RHEA:34075"/>
        <dbReference type="ChEBI" id="CHEBI:43474"/>
        <dbReference type="ChEBI" id="CHEBI:57597"/>
        <dbReference type="ChEBI" id="CHEBI:57970"/>
        <dbReference type="ChEBI" id="CHEBI:59918"/>
        <dbReference type="EC" id="2.3.1.275"/>
    </reaction>
</comment>
<name>A0A081R931_SPHCR</name>
<accession>A0A081R931</accession>
<dbReference type="HAMAP" id="MF_01043">
    <property type="entry name" value="PlsY"/>
    <property type="match status" value="1"/>
</dbReference>
<dbReference type="PANTHER" id="PTHR30309:SF0">
    <property type="entry name" value="GLYCEROL-3-PHOSPHATE ACYLTRANSFERASE-RELATED"/>
    <property type="match status" value="1"/>
</dbReference>
<keyword evidence="5 10" id="KW-1133">Transmembrane helix</keyword>
<reference evidence="11 12" key="1">
    <citation type="submission" date="2014-02" db="EMBL/GenBank/DDBJ databases">
        <title>Whole genome sequence of Sphingobium chlorophenolicum NBRC 16172.</title>
        <authorList>
            <person name="Gan H.M."/>
            <person name="Gan H.Y."/>
            <person name="Chew T.H."/>
            <person name="Savka M.A."/>
        </authorList>
    </citation>
    <scope>NUCLEOTIDE SEQUENCE [LARGE SCALE GENOMIC DNA]</scope>
    <source>
        <strain evidence="11 12">NBRC 16172</strain>
    </source>
</reference>
<evidence type="ECO:0000256" key="7">
    <source>
        <dbReference type="ARBA" id="ARBA00023136"/>
    </source>
</evidence>
<gene>
    <name evidence="10 11" type="primary">plsY</name>
    <name evidence="11" type="ORF">BV95_04038</name>
</gene>
<dbReference type="OrthoDB" id="9777124at2"/>
<dbReference type="eggNOG" id="COG0344">
    <property type="taxonomic scope" value="Bacteria"/>
</dbReference>
<dbReference type="RefSeq" id="WP_037456325.1">
    <property type="nucleotide sequence ID" value="NZ_JFHR01000067.1"/>
</dbReference>
<keyword evidence="3 10" id="KW-0808">Transferase</keyword>
<feature type="transmembrane region" description="Helical" evidence="10">
    <location>
        <begin position="130"/>
        <end position="152"/>
    </location>
</feature>
<comment type="similarity">
    <text evidence="10">Belongs to the PlsY family.</text>
</comment>
<keyword evidence="6 10" id="KW-0443">Lipid metabolism</keyword>
<feature type="transmembrane region" description="Helical" evidence="10">
    <location>
        <begin position="97"/>
        <end position="118"/>
    </location>
</feature>
<feature type="transmembrane region" description="Helical" evidence="10">
    <location>
        <begin position="57"/>
        <end position="77"/>
    </location>
</feature>
<comment type="subcellular location">
    <subcellularLocation>
        <location evidence="10">Cell membrane</location>
        <topology evidence="10">Multi-pass membrane protein</topology>
    </subcellularLocation>
</comment>
<evidence type="ECO:0000256" key="6">
    <source>
        <dbReference type="ARBA" id="ARBA00023098"/>
    </source>
</evidence>
<dbReference type="NCBIfam" id="TIGR00023">
    <property type="entry name" value="glycerol-3-phosphate 1-O-acyltransferase PlsY"/>
    <property type="match status" value="1"/>
</dbReference>
<evidence type="ECO:0000313" key="11">
    <source>
        <dbReference type="EMBL" id="KEQ51704.1"/>
    </source>
</evidence>
<dbReference type="AlphaFoldDB" id="A0A081R931"/>
<comment type="caution">
    <text evidence="11">The sequence shown here is derived from an EMBL/GenBank/DDBJ whole genome shotgun (WGS) entry which is preliminary data.</text>
</comment>
<feature type="transmembrane region" description="Helical" evidence="10">
    <location>
        <begin position="6"/>
        <end position="27"/>
    </location>
</feature>
<dbReference type="InterPro" id="IPR003811">
    <property type="entry name" value="G3P_acylTferase_PlsY"/>
</dbReference>
<comment type="subunit">
    <text evidence="10">Probably interacts with PlsX.</text>
</comment>
<evidence type="ECO:0000256" key="10">
    <source>
        <dbReference type="HAMAP-Rule" id="MF_01043"/>
    </source>
</evidence>
<keyword evidence="4 10" id="KW-0812">Transmembrane</keyword>
<evidence type="ECO:0000256" key="9">
    <source>
        <dbReference type="ARBA" id="ARBA00023264"/>
    </source>
</evidence>
<dbReference type="Proteomes" id="UP000028411">
    <property type="component" value="Unassembled WGS sequence"/>
</dbReference>
<dbReference type="PANTHER" id="PTHR30309">
    <property type="entry name" value="INNER MEMBRANE PROTEIN YGIH"/>
    <property type="match status" value="1"/>
</dbReference>
<dbReference type="GO" id="GO:0043772">
    <property type="term" value="F:acyl-phosphate glycerol-3-phosphate acyltransferase activity"/>
    <property type="evidence" value="ECO:0007669"/>
    <property type="project" value="UniProtKB-UniRule"/>
</dbReference>
<evidence type="ECO:0000256" key="8">
    <source>
        <dbReference type="ARBA" id="ARBA00023209"/>
    </source>
</evidence>
<sequence>MPHSIAYCTLAGMVAYLLGSIPTGYWLGKLKGIDIREHGSKGTGATNVLRTLGKGPALVVLLIDLLKGVAAVAFARWLYSLPVVMTAAPSGVDVKAWLPWALTGAALLAILGHSRSIWIQFTGGKSAATGLGVLLAMSWQVGLGVAITFGATLAVSRIVSLSSIAAAGAAVALMVIFREPAAFLLMAVVGAAYIVSRHTANIQRLLVGTEPRIGQSSRSL</sequence>
<evidence type="ECO:0000256" key="5">
    <source>
        <dbReference type="ARBA" id="ARBA00022989"/>
    </source>
</evidence>
<keyword evidence="9 10" id="KW-1208">Phospholipid metabolism</keyword>
<organism evidence="11 12">
    <name type="scientific">Sphingobium chlorophenolicum</name>
    <dbReference type="NCBI Taxonomy" id="46429"/>
    <lineage>
        <taxon>Bacteria</taxon>
        <taxon>Pseudomonadati</taxon>
        <taxon>Pseudomonadota</taxon>
        <taxon>Alphaproteobacteria</taxon>
        <taxon>Sphingomonadales</taxon>
        <taxon>Sphingomonadaceae</taxon>
        <taxon>Sphingobium</taxon>
    </lineage>
</organism>
<dbReference type="SMART" id="SM01207">
    <property type="entry name" value="G3P_acyltransf"/>
    <property type="match status" value="1"/>
</dbReference>